<feature type="region of interest" description="Disordered" evidence="1">
    <location>
        <begin position="43"/>
        <end position="68"/>
    </location>
</feature>
<feature type="non-terminal residue" evidence="2">
    <location>
        <position position="1"/>
    </location>
</feature>
<sequence>MERLNSEDSDTAPKPLCCETKLQSHLPLPTEGFQEPVLKISSPAKYSNVSSRNEGMADLELKDRSKRR</sequence>
<reference evidence="2" key="1">
    <citation type="submission" date="2018-05" db="EMBL/GenBank/DDBJ databases">
        <title>Draft genome of Mucuna pruriens seed.</title>
        <authorList>
            <person name="Nnadi N.E."/>
            <person name="Vos R."/>
            <person name="Hasami M.H."/>
            <person name="Devisetty U.K."/>
            <person name="Aguiy J.C."/>
        </authorList>
    </citation>
    <scope>NUCLEOTIDE SEQUENCE [LARGE SCALE GENOMIC DNA]</scope>
    <source>
        <strain evidence="2">JCA_2017</strain>
    </source>
</reference>
<comment type="caution">
    <text evidence="2">The sequence shown here is derived from an EMBL/GenBank/DDBJ whole genome shotgun (WGS) entry which is preliminary data.</text>
</comment>
<evidence type="ECO:0000313" key="3">
    <source>
        <dbReference type="Proteomes" id="UP000257109"/>
    </source>
</evidence>
<feature type="compositionally biased region" description="Polar residues" evidence="1">
    <location>
        <begin position="44"/>
        <end position="53"/>
    </location>
</feature>
<gene>
    <name evidence="2" type="ORF">CR513_08221</name>
</gene>
<proteinExistence type="predicted"/>
<accession>A0A371HXY3</accession>
<organism evidence="2 3">
    <name type="scientific">Mucuna pruriens</name>
    <name type="common">Velvet bean</name>
    <name type="synonym">Dolichos pruriens</name>
    <dbReference type="NCBI Taxonomy" id="157652"/>
    <lineage>
        <taxon>Eukaryota</taxon>
        <taxon>Viridiplantae</taxon>
        <taxon>Streptophyta</taxon>
        <taxon>Embryophyta</taxon>
        <taxon>Tracheophyta</taxon>
        <taxon>Spermatophyta</taxon>
        <taxon>Magnoliopsida</taxon>
        <taxon>eudicotyledons</taxon>
        <taxon>Gunneridae</taxon>
        <taxon>Pentapetalae</taxon>
        <taxon>rosids</taxon>
        <taxon>fabids</taxon>
        <taxon>Fabales</taxon>
        <taxon>Fabaceae</taxon>
        <taxon>Papilionoideae</taxon>
        <taxon>50 kb inversion clade</taxon>
        <taxon>NPAAA clade</taxon>
        <taxon>indigoferoid/millettioid clade</taxon>
        <taxon>Phaseoleae</taxon>
        <taxon>Mucuna</taxon>
    </lineage>
</organism>
<keyword evidence="3" id="KW-1185">Reference proteome</keyword>
<evidence type="ECO:0000313" key="2">
    <source>
        <dbReference type="EMBL" id="RDY07642.1"/>
    </source>
</evidence>
<name>A0A371HXY3_MUCPR</name>
<dbReference type="AlphaFoldDB" id="A0A371HXY3"/>
<dbReference type="EMBL" id="QJKJ01001427">
    <property type="protein sequence ID" value="RDY07642.1"/>
    <property type="molecule type" value="Genomic_DNA"/>
</dbReference>
<feature type="compositionally biased region" description="Basic and acidic residues" evidence="1">
    <location>
        <begin position="59"/>
        <end position="68"/>
    </location>
</feature>
<protein>
    <submittedName>
        <fullName evidence="2">Uncharacterized protein</fullName>
    </submittedName>
</protein>
<evidence type="ECO:0000256" key="1">
    <source>
        <dbReference type="SAM" id="MobiDB-lite"/>
    </source>
</evidence>
<dbReference type="Proteomes" id="UP000257109">
    <property type="component" value="Unassembled WGS sequence"/>
</dbReference>